<dbReference type="Gene3D" id="1.25.40.10">
    <property type="entry name" value="Tetratricopeptide repeat domain"/>
    <property type="match status" value="1"/>
</dbReference>
<dbReference type="STRING" id="6573.A0A210R0I6"/>
<feature type="repeat" description="TPR" evidence="1">
    <location>
        <begin position="2"/>
        <end position="35"/>
    </location>
</feature>
<accession>A0A210R0I6</accession>
<feature type="repeat" description="TPR" evidence="1">
    <location>
        <begin position="70"/>
        <end position="103"/>
    </location>
</feature>
<dbReference type="Proteomes" id="UP000242188">
    <property type="component" value="Unassembled WGS sequence"/>
</dbReference>
<evidence type="ECO:0000313" key="3">
    <source>
        <dbReference type="Proteomes" id="UP000242188"/>
    </source>
</evidence>
<dbReference type="InterPro" id="IPR011990">
    <property type="entry name" value="TPR-like_helical_dom_sf"/>
</dbReference>
<dbReference type="PROSITE" id="PS50005">
    <property type="entry name" value="TPR"/>
    <property type="match status" value="2"/>
</dbReference>
<dbReference type="GO" id="GO:0051087">
    <property type="term" value="F:protein-folding chaperone binding"/>
    <property type="evidence" value="ECO:0007669"/>
    <property type="project" value="TreeGrafter"/>
</dbReference>
<protein>
    <submittedName>
        <fullName evidence="2">DnaJ-like subfamily C member 3</fullName>
    </submittedName>
</protein>
<reference evidence="2 3" key="1">
    <citation type="journal article" date="2017" name="Nat. Ecol. Evol.">
        <title>Scallop genome provides insights into evolution of bilaterian karyotype and development.</title>
        <authorList>
            <person name="Wang S."/>
            <person name="Zhang J."/>
            <person name="Jiao W."/>
            <person name="Li J."/>
            <person name="Xun X."/>
            <person name="Sun Y."/>
            <person name="Guo X."/>
            <person name="Huan P."/>
            <person name="Dong B."/>
            <person name="Zhang L."/>
            <person name="Hu X."/>
            <person name="Sun X."/>
            <person name="Wang J."/>
            <person name="Zhao C."/>
            <person name="Wang Y."/>
            <person name="Wang D."/>
            <person name="Huang X."/>
            <person name="Wang R."/>
            <person name="Lv J."/>
            <person name="Li Y."/>
            <person name="Zhang Z."/>
            <person name="Liu B."/>
            <person name="Lu W."/>
            <person name="Hui Y."/>
            <person name="Liang J."/>
            <person name="Zhou Z."/>
            <person name="Hou R."/>
            <person name="Li X."/>
            <person name="Liu Y."/>
            <person name="Li H."/>
            <person name="Ning X."/>
            <person name="Lin Y."/>
            <person name="Zhao L."/>
            <person name="Xing Q."/>
            <person name="Dou J."/>
            <person name="Li Y."/>
            <person name="Mao J."/>
            <person name="Guo H."/>
            <person name="Dou H."/>
            <person name="Li T."/>
            <person name="Mu C."/>
            <person name="Jiang W."/>
            <person name="Fu Q."/>
            <person name="Fu X."/>
            <person name="Miao Y."/>
            <person name="Liu J."/>
            <person name="Yu Q."/>
            <person name="Li R."/>
            <person name="Liao H."/>
            <person name="Li X."/>
            <person name="Kong Y."/>
            <person name="Jiang Z."/>
            <person name="Chourrout D."/>
            <person name="Li R."/>
            <person name="Bao Z."/>
        </authorList>
    </citation>
    <scope>NUCLEOTIDE SEQUENCE [LARGE SCALE GENOMIC DNA]</scope>
    <source>
        <strain evidence="2 3">PY_sf001</strain>
    </source>
</reference>
<dbReference type="OrthoDB" id="1726119at2759"/>
<organism evidence="2 3">
    <name type="scientific">Mizuhopecten yessoensis</name>
    <name type="common">Japanese scallop</name>
    <name type="synonym">Patinopecten yessoensis</name>
    <dbReference type="NCBI Taxonomy" id="6573"/>
    <lineage>
        <taxon>Eukaryota</taxon>
        <taxon>Metazoa</taxon>
        <taxon>Spiralia</taxon>
        <taxon>Lophotrochozoa</taxon>
        <taxon>Mollusca</taxon>
        <taxon>Bivalvia</taxon>
        <taxon>Autobranchia</taxon>
        <taxon>Pteriomorphia</taxon>
        <taxon>Pectinida</taxon>
        <taxon>Pectinoidea</taxon>
        <taxon>Pectinidae</taxon>
        <taxon>Mizuhopecten</taxon>
    </lineage>
</organism>
<gene>
    <name evidence="2" type="ORF">KP79_PYT20856</name>
</gene>
<dbReference type="PANTHER" id="PTHR44140:SF2">
    <property type="entry name" value="LD25575P"/>
    <property type="match status" value="1"/>
</dbReference>
<dbReference type="GO" id="GO:0005783">
    <property type="term" value="C:endoplasmic reticulum"/>
    <property type="evidence" value="ECO:0007669"/>
    <property type="project" value="TreeGrafter"/>
</dbReference>
<proteinExistence type="predicted"/>
<dbReference type="InterPro" id="IPR019734">
    <property type="entry name" value="TPR_rpt"/>
</dbReference>
<dbReference type="GO" id="GO:0051787">
    <property type="term" value="F:misfolded protein binding"/>
    <property type="evidence" value="ECO:0007669"/>
    <property type="project" value="TreeGrafter"/>
</dbReference>
<dbReference type="SUPFAM" id="SSF48452">
    <property type="entry name" value="TPR-like"/>
    <property type="match status" value="2"/>
</dbReference>
<keyword evidence="3" id="KW-1185">Reference proteome</keyword>
<dbReference type="PANTHER" id="PTHR44140">
    <property type="entry name" value="LD25575P"/>
    <property type="match status" value="1"/>
</dbReference>
<keyword evidence="1" id="KW-0802">TPR repeat</keyword>
<evidence type="ECO:0000313" key="2">
    <source>
        <dbReference type="EMBL" id="OWF54472.1"/>
    </source>
</evidence>
<dbReference type="InterPro" id="IPR051727">
    <property type="entry name" value="DnaJ_C3_Co-chaperones"/>
</dbReference>
<comment type="caution">
    <text evidence="2">The sequence shown here is derived from an EMBL/GenBank/DDBJ whole genome shotgun (WGS) entry which is preliminary data.</text>
</comment>
<dbReference type="SMART" id="SM00028">
    <property type="entry name" value="TPR"/>
    <property type="match status" value="4"/>
</dbReference>
<sequence length="347" mass="39790">MSVNTSSKGQSLEAAGQLDDALAQYKRGLEENPSNHLSQFRCGMVCINLGDSKSALKFLSKAFELHPVFSEALVERGSLYLKLGDLLSARDDFNLVLQREPYNREVKLRVQEIDGLKQNIPFAKLLFKQKDYVGCREALEQILTFCPWDVIMREIRAECYLYEGKHGKAIADIQATLRHRRLKTPAYFKLSLIYRCYPDHKECYVHYKKTKTLLRLMQSAAQFKNDMRNAKCVSKAQQILQTESTVKYYVSKANSFLCHCHLLTDLMTALAACDFVLAINSDNIQVRIDRADIAMEIINEKLNQAVTDYLYIKSRTEANTHVIGGLKKAKQLLKISERKKTIIEFWA</sequence>
<dbReference type="Pfam" id="PF13181">
    <property type="entry name" value="TPR_8"/>
    <property type="match status" value="1"/>
</dbReference>
<evidence type="ECO:0000256" key="1">
    <source>
        <dbReference type="PROSITE-ProRule" id="PRU00339"/>
    </source>
</evidence>
<dbReference type="EMBL" id="NEDP02001033">
    <property type="protein sequence ID" value="OWF54472.1"/>
    <property type="molecule type" value="Genomic_DNA"/>
</dbReference>
<dbReference type="AlphaFoldDB" id="A0A210R0I6"/>
<name>A0A210R0I6_MIZYE</name>
<dbReference type="GO" id="GO:0034975">
    <property type="term" value="P:protein folding in endoplasmic reticulum"/>
    <property type="evidence" value="ECO:0007669"/>
    <property type="project" value="TreeGrafter"/>
</dbReference>
<dbReference type="Pfam" id="PF13432">
    <property type="entry name" value="TPR_16"/>
    <property type="match status" value="1"/>
</dbReference>